<accession>A0A2M7TWJ5</accession>
<dbReference type="EMBL" id="PFOB01000069">
    <property type="protein sequence ID" value="PIZ61972.1"/>
    <property type="molecule type" value="Genomic_DNA"/>
</dbReference>
<feature type="domain" description="Calcineurin-like phosphoesterase" evidence="5">
    <location>
        <begin position="5"/>
        <end position="203"/>
    </location>
</feature>
<dbReference type="GO" id="GO:0016787">
    <property type="term" value="F:hydrolase activity"/>
    <property type="evidence" value="ECO:0007669"/>
    <property type="project" value="UniProtKB-KW"/>
</dbReference>
<dbReference type="PANTHER" id="PTHR42988:SF2">
    <property type="entry name" value="CYCLIC NUCLEOTIDE PHOSPHODIESTERASE CBUA0032-RELATED"/>
    <property type="match status" value="1"/>
</dbReference>
<dbReference type="InterPro" id="IPR050884">
    <property type="entry name" value="CNP_phosphodiesterase-III"/>
</dbReference>
<comment type="similarity">
    <text evidence="4">Belongs to the cyclic nucleotide phosphodiesterase class-III family.</text>
</comment>
<evidence type="ECO:0000256" key="1">
    <source>
        <dbReference type="ARBA" id="ARBA00022723"/>
    </source>
</evidence>
<dbReference type="PANTHER" id="PTHR42988">
    <property type="entry name" value="PHOSPHOHYDROLASE"/>
    <property type="match status" value="1"/>
</dbReference>
<proteinExistence type="inferred from homology"/>
<evidence type="ECO:0000313" key="6">
    <source>
        <dbReference type="EMBL" id="PIZ61972.1"/>
    </source>
</evidence>
<dbReference type="InterPro" id="IPR029052">
    <property type="entry name" value="Metallo-depent_PP-like"/>
</dbReference>
<dbReference type="Gene3D" id="3.60.21.10">
    <property type="match status" value="1"/>
</dbReference>
<keyword evidence="1" id="KW-0479">Metal-binding</keyword>
<evidence type="ECO:0000256" key="4">
    <source>
        <dbReference type="ARBA" id="ARBA00025742"/>
    </source>
</evidence>
<evidence type="ECO:0000259" key="5">
    <source>
        <dbReference type="Pfam" id="PF00149"/>
    </source>
</evidence>
<keyword evidence="3" id="KW-0408">Iron</keyword>
<evidence type="ECO:0000256" key="2">
    <source>
        <dbReference type="ARBA" id="ARBA00022801"/>
    </source>
</evidence>
<dbReference type="Proteomes" id="UP000228503">
    <property type="component" value="Unassembled WGS sequence"/>
</dbReference>
<organism evidence="6 7">
    <name type="scientific">Candidatus Roizmanbacteria bacterium CG_4_10_14_0_2_um_filter_39_13</name>
    <dbReference type="NCBI Taxonomy" id="1974825"/>
    <lineage>
        <taxon>Bacteria</taxon>
        <taxon>Candidatus Roizmaniibacteriota</taxon>
    </lineage>
</organism>
<name>A0A2M7TWJ5_9BACT</name>
<dbReference type="GO" id="GO:0046872">
    <property type="term" value="F:metal ion binding"/>
    <property type="evidence" value="ECO:0007669"/>
    <property type="project" value="UniProtKB-KW"/>
</dbReference>
<sequence>MTTSIRFLHISDTHLGPKKEFIQHEVNTFEAFSQFITTVRGLPFKPEFIIHTGDITSDCYEEGYKLMASEIENLGIPLYFVTGNHDRSEQIKKYLSSNNAETLSSRLNSYRFSVGNHTFMTLDGRGPDAIDPHGVISAEQMEILKKELETGKQLTLFIHYSTHPLDSIWFDENMLLTNETEFHQLLVSHKDQVRGVLFGHIHRSTQTFQDGILYASVGSTAIQFHLNPDQEVPMFESTGRGYFNIVSIDESKMIIKEQSFANGQKIYDYKT</sequence>
<dbReference type="AlphaFoldDB" id="A0A2M7TWJ5"/>
<gene>
    <name evidence="6" type="ORF">COY16_05560</name>
</gene>
<protein>
    <recommendedName>
        <fullName evidence="5">Calcineurin-like phosphoesterase domain-containing protein</fullName>
    </recommendedName>
</protein>
<evidence type="ECO:0000313" key="7">
    <source>
        <dbReference type="Proteomes" id="UP000228503"/>
    </source>
</evidence>
<comment type="caution">
    <text evidence="6">The sequence shown here is derived from an EMBL/GenBank/DDBJ whole genome shotgun (WGS) entry which is preliminary data.</text>
</comment>
<keyword evidence="2" id="KW-0378">Hydrolase</keyword>
<dbReference type="SUPFAM" id="SSF56300">
    <property type="entry name" value="Metallo-dependent phosphatases"/>
    <property type="match status" value="1"/>
</dbReference>
<evidence type="ECO:0000256" key="3">
    <source>
        <dbReference type="ARBA" id="ARBA00023004"/>
    </source>
</evidence>
<dbReference type="InterPro" id="IPR004843">
    <property type="entry name" value="Calcineurin-like_PHP"/>
</dbReference>
<dbReference type="Pfam" id="PF00149">
    <property type="entry name" value="Metallophos"/>
    <property type="match status" value="1"/>
</dbReference>
<reference evidence="7" key="1">
    <citation type="submission" date="2017-09" db="EMBL/GenBank/DDBJ databases">
        <title>Depth-based differentiation of microbial function through sediment-hosted aquifers and enrichment of novel symbionts in the deep terrestrial subsurface.</title>
        <authorList>
            <person name="Probst A.J."/>
            <person name="Ladd B."/>
            <person name="Jarett J.K."/>
            <person name="Geller-Mcgrath D.E."/>
            <person name="Sieber C.M.K."/>
            <person name="Emerson J.B."/>
            <person name="Anantharaman K."/>
            <person name="Thomas B.C."/>
            <person name="Malmstrom R."/>
            <person name="Stieglmeier M."/>
            <person name="Klingl A."/>
            <person name="Woyke T."/>
            <person name="Ryan C.M."/>
            <person name="Banfield J.F."/>
        </authorList>
    </citation>
    <scope>NUCLEOTIDE SEQUENCE [LARGE SCALE GENOMIC DNA]</scope>
</reference>